<sequence length="132" mass="14190">MARALIVLAVAAVVFWVFSIVDCAVQPASRHRGVSKSAWLLIVVLIPVIGGLLWFVIGRSRPGSQPVGPRAPDDDPAFLGSIGSTAEQDERIRQLEEELARLDAEDVEQGENDGDEKPDSDDDARDARGSLG</sequence>
<proteinExistence type="predicted"/>
<accession>A0AA97FJU1</accession>
<evidence type="ECO:0000256" key="5">
    <source>
        <dbReference type="ARBA" id="ARBA00023136"/>
    </source>
</evidence>
<comment type="subcellular location">
    <subcellularLocation>
        <location evidence="1">Cell membrane</location>
        <topology evidence="1">Multi-pass membrane protein</topology>
    </subcellularLocation>
</comment>
<evidence type="ECO:0000256" key="2">
    <source>
        <dbReference type="ARBA" id="ARBA00022475"/>
    </source>
</evidence>
<dbReference type="AlphaFoldDB" id="A0AA97FJU1"/>
<keyword evidence="5 7" id="KW-0472">Membrane</keyword>
<evidence type="ECO:0000313" key="10">
    <source>
        <dbReference type="Proteomes" id="UP001305498"/>
    </source>
</evidence>
<dbReference type="RefSeq" id="WP_317140086.1">
    <property type="nucleotide sequence ID" value="NZ_CP118157.1"/>
</dbReference>
<feature type="compositionally biased region" description="Acidic residues" evidence="6">
    <location>
        <begin position="105"/>
        <end position="124"/>
    </location>
</feature>
<dbReference type="Pfam" id="PF13396">
    <property type="entry name" value="PLDc_N"/>
    <property type="match status" value="1"/>
</dbReference>
<feature type="region of interest" description="Disordered" evidence="6">
    <location>
        <begin position="102"/>
        <end position="132"/>
    </location>
</feature>
<organism evidence="9 10">
    <name type="scientific">Microbacterium betulae</name>
    <dbReference type="NCBI Taxonomy" id="2981139"/>
    <lineage>
        <taxon>Bacteria</taxon>
        <taxon>Bacillati</taxon>
        <taxon>Actinomycetota</taxon>
        <taxon>Actinomycetes</taxon>
        <taxon>Micrococcales</taxon>
        <taxon>Microbacteriaceae</taxon>
        <taxon>Microbacterium</taxon>
    </lineage>
</organism>
<evidence type="ECO:0000256" key="7">
    <source>
        <dbReference type="SAM" id="Phobius"/>
    </source>
</evidence>
<dbReference type="EMBL" id="CP118157">
    <property type="protein sequence ID" value="WOF23615.1"/>
    <property type="molecule type" value="Genomic_DNA"/>
</dbReference>
<feature type="transmembrane region" description="Helical" evidence="7">
    <location>
        <begin position="39"/>
        <end position="57"/>
    </location>
</feature>
<evidence type="ECO:0000256" key="4">
    <source>
        <dbReference type="ARBA" id="ARBA00022989"/>
    </source>
</evidence>
<keyword evidence="10" id="KW-1185">Reference proteome</keyword>
<dbReference type="GO" id="GO:0005886">
    <property type="term" value="C:plasma membrane"/>
    <property type="evidence" value="ECO:0007669"/>
    <property type="project" value="UniProtKB-SubCell"/>
</dbReference>
<keyword evidence="3 7" id="KW-0812">Transmembrane</keyword>
<gene>
    <name evidence="9" type="ORF">N8K70_02745</name>
</gene>
<protein>
    <submittedName>
        <fullName evidence="9">PLD nuclease N-terminal domain-containing protein</fullName>
    </submittedName>
</protein>
<evidence type="ECO:0000256" key="3">
    <source>
        <dbReference type="ARBA" id="ARBA00022692"/>
    </source>
</evidence>
<reference evidence="9 10" key="1">
    <citation type="submission" date="2023-02" db="EMBL/GenBank/DDBJ databases">
        <title>Microbacterium betulae sp. nov., isolated from birch wood.</title>
        <authorList>
            <person name="Pasciak M."/>
            <person name="Pawlik K.J."/>
            <person name="Martynowski D."/>
            <person name="Laczmanski L."/>
            <person name="Ciekot J."/>
            <person name="Szponar B."/>
            <person name="Wojcik-Fatla A."/>
            <person name="Mackiewicz B."/>
            <person name="Farian E."/>
            <person name="Cholewa G."/>
            <person name="Cholewa A."/>
            <person name="Dutkiewicz J."/>
        </authorList>
    </citation>
    <scope>NUCLEOTIDE SEQUENCE [LARGE SCALE GENOMIC DNA]</scope>
    <source>
        <strain evidence="9 10">AB</strain>
    </source>
</reference>
<dbReference type="Proteomes" id="UP001305498">
    <property type="component" value="Chromosome"/>
</dbReference>
<evidence type="ECO:0000256" key="1">
    <source>
        <dbReference type="ARBA" id="ARBA00004651"/>
    </source>
</evidence>
<feature type="domain" description="Cardiolipin synthase N-terminal" evidence="8">
    <location>
        <begin position="14"/>
        <end position="59"/>
    </location>
</feature>
<keyword evidence="2" id="KW-1003">Cell membrane</keyword>
<feature type="region of interest" description="Disordered" evidence="6">
    <location>
        <begin position="63"/>
        <end position="85"/>
    </location>
</feature>
<keyword evidence="4 7" id="KW-1133">Transmembrane helix</keyword>
<evidence type="ECO:0000256" key="6">
    <source>
        <dbReference type="SAM" id="MobiDB-lite"/>
    </source>
</evidence>
<name>A0AA97FJU1_9MICO</name>
<evidence type="ECO:0000259" key="8">
    <source>
        <dbReference type="Pfam" id="PF13396"/>
    </source>
</evidence>
<dbReference type="InterPro" id="IPR027379">
    <property type="entry name" value="CLS_N"/>
</dbReference>
<evidence type="ECO:0000313" key="9">
    <source>
        <dbReference type="EMBL" id="WOF23615.1"/>
    </source>
</evidence>
<dbReference type="KEGG" id="mbet:N8K70_02745"/>